<gene>
    <name evidence="1" type="ORF">HMPREF3222_01607</name>
</gene>
<sequence length="70" mass="7695">MQEEKTTYVVPGYKKGTTVTVECVFPAGKEFVEIAKAKVIASIISNGIEKIGGNIEANLEYAKKTIEETW</sequence>
<proteinExistence type="predicted"/>
<protein>
    <submittedName>
        <fullName evidence="1">Uncharacterized protein</fullName>
    </submittedName>
</protein>
<dbReference type="AlphaFoldDB" id="A0A133N6D2"/>
<dbReference type="Proteomes" id="UP000070646">
    <property type="component" value="Unassembled WGS sequence"/>
</dbReference>
<dbReference type="PATRIC" id="fig|1502.174.peg.1620"/>
<organism evidence="1 2">
    <name type="scientific">Clostridium perfringens</name>
    <dbReference type="NCBI Taxonomy" id="1502"/>
    <lineage>
        <taxon>Bacteria</taxon>
        <taxon>Bacillati</taxon>
        <taxon>Bacillota</taxon>
        <taxon>Clostridia</taxon>
        <taxon>Eubacteriales</taxon>
        <taxon>Clostridiaceae</taxon>
        <taxon>Clostridium</taxon>
    </lineage>
</organism>
<name>A0A133N6D2_CLOPF</name>
<dbReference type="RefSeq" id="WP_060795777.1">
    <property type="nucleotide sequence ID" value="NZ_KQ956222.1"/>
</dbReference>
<evidence type="ECO:0000313" key="2">
    <source>
        <dbReference type="Proteomes" id="UP000070646"/>
    </source>
</evidence>
<evidence type="ECO:0000313" key="1">
    <source>
        <dbReference type="EMBL" id="KXA11818.1"/>
    </source>
</evidence>
<reference evidence="1 2" key="1">
    <citation type="submission" date="2016-01" db="EMBL/GenBank/DDBJ databases">
        <authorList>
            <person name="Oliw E.H."/>
        </authorList>
    </citation>
    <scope>NUCLEOTIDE SEQUENCE [LARGE SCALE GENOMIC DNA]</scope>
    <source>
        <strain evidence="1 2">MJR7757A</strain>
    </source>
</reference>
<dbReference type="EMBL" id="LRPU01000078">
    <property type="protein sequence ID" value="KXA11818.1"/>
    <property type="molecule type" value="Genomic_DNA"/>
</dbReference>
<comment type="caution">
    <text evidence="1">The sequence shown here is derived from an EMBL/GenBank/DDBJ whole genome shotgun (WGS) entry which is preliminary data.</text>
</comment>
<accession>A0A133N6D2</accession>